<evidence type="ECO:0000313" key="4">
    <source>
        <dbReference type="EMBL" id="KAF0381425.1"/>
    </source>
</evidence>
<protein>
    <submittedName>
        <fullName evidence="4">Conserved fungal protein</fullName>
    </submittedName>
</protein>
<dbReference type="AlphaFoldDB" id="A0A8H3WYC2"/>
<keyword evidence="5" id="KW-1185">Reference proteome</keyword>
<dbReference type="OrthoDB" id="4739136at2759"/>
<evidence type="ECO:0000313" key="5">
    <source>
        <dbReference type="Proteomes" id="UP000439903"/>
    </source>
</evidence>
<feature type="domain" description="DUF7905" evidence="3">
    <location>
        <begin position="332"/>
        <end position="627"/>
    </location>
</feature>
<gene>
    <name evidence="4" type="ORF">F8M41_012101</name>
</gene>
<organism evidence="4 5">
    <name type="scientific">Gigaspora margarita</name>
    <dbReference type="NCBI Taxonomy" id="4874"/>
    <lineage>
        <taxon>Eukaryota</taxon>
        <taxon>Fungi</taxon>
        <taxon>Fungi incertae sedis</taxon>
        <taxon>Mucoromycota</taxon>
        <taxon>Glomeromycotina</taxon>
        <taxon>Glomeromycetes</taxon>
        <taxon>Diversisporales</taxon>
        <taxon>Gigasporaceae</taxon>
        <taxon>Gigaspora</taxon>
    </lineage>
</organism>
<evidence type="ECO:0000256" key="2">
    <source>
        <dbReference type="SAM" id="MobiDB-lite"/>
    </source>
</evidence>
<accession>A0A8H3WYC2</accession>
<feature type="compositionally biased region" description="Polar residues" evidence="2">
    <location>
        <begin position="24"/>
        <end position="34"/>
    </location>
</feature>
<feature type="region of interest" description="Disordered" evidence="2">
    <location>
        <begin position="1"/>
        <end position="47"/>
    </location>
</feature>
<dbReference type="EMBL" id="WTPW01002466">
    <property type="protein sequence ID" value="KAF0381425.1"/>
    <property type="molecule type" value="Genomic_DNA"/>
</dbReference>
<evidence type="ECO:0000256" key="1">
    <source>
        <dbReference type="SAM" id="Coils"/>
    </source>
</evidence>
<dbReference type="InterPro" id="IPR057227">
    <property type="entry name" value="DUF7905"/>
</dbReference>
<evidence type="ECO:0000259" key="3">
    <source>
        <dbReference type="Pfam" id="PF25482"/>
    </source>
</evidence>
<comment type="caution">
    <text evidence="4">The sequence shown here is derived from an EMBL/GenBank/DDBJ whole genome shotgun (WGS) entry which is preliminary data.</text>
</comment>
<name>A0A8H3WYC2_GIGMA</name>
<proteinExistence type="predicted"/>
<feature type="coiled-coil region" evidence="1">
    <location>
        <begin position="101"/>
        <end position="166"/>
    </location>
</feature>
<reference evidence="4 5" key="1">
    <citation type="journal article" date="2019" name="Environ. Microbiol.">
        <title>At the nexus of three kingdoms: the genome of the mycorrhizal fungus Gigaspora margarita provides insights into plant, endobacterial and fungal interactions.</title>
        <authorList>
            <person name="Venice F."/>
            <person name="Ghignone S."/>
            <person name="Salvioli di Fossalunga A."/>
            <person name="Amselem J."/>
            <person name="Novero M."/>
            <person name="Xianan X."/>
            <person name="Sedzielewska Toro K."/>
            <person name="Morin E."/>
            <person name="Lipzen A."/>
            <person name="Grigoriev I.V."/>
            <person name="Henrissat B."/>
            <person name="Martin F.M."/>
            <person name="Bonfante P."/>
        </authorList>
    </citation>
    <scope>NUCLEOTIDE SEQUENCE [LARGE SCALE GENOMIC DNA]</scope>
    <source>
        <strain evidence="4 5">BEG34</strain>
    </source>
</reference>
<keyword evidence="1" id="KW-0175">Coiled coil</keyword>
<dbReference type="Proteomes" id="UP000439903">
    <property type="component" value="Unassembled WGS sequence"/>
</dbReference>
<sequence length="654" mass="76374">MANSYRELEGSGANYEEEEAQAWRQPSYSQQSQRFDNRNHNNDMSSNIKRMPDEVWLIPANVDAKKILGDKKANLKRIEASTNTHMDYNEEDSQIEMWGNRDELTEALKQWNTLAQNVLDEEIKRARAKKVKGWAKPEKELTEKQRKKLERRELRAAKEKEMTESQFHPRDNTLYKYNAHFVLPTNNEIPIAQFIGEKEEVLNPIRLDTNCFMWFEPTLNLIKIAGNEMDLVEDATMRVKVLYLKVVASRSIPINVNDKSKRNGWVYYMIDIPEIPRQPYRVRIANIPNWFMPPHDTNTNTAIKIFEPVRDGDVDPCTIAKENDKEYKESVDLETLQRIQIENSEGIRCALLQALGAIHLLDEEIKMRVRFGQICLTDYPKETLWPIDKLNAKVLRSPKLNSKFVTCIATNREQLAGLFEIVSQGEQHWEGSPFREYKIHAIRRPKTRGEPNTDCVFDVKFKNDNKIGLWNVTTAERNVLDINMACLDYVNSWNFSIRTAKRLSNDKFSPQGSFVYKLRLSQNNKLIYTNTEEIKVTSVCEKLKWKFWWGDNYVIEITRYEHWNCDSNKFKAISPGVEIVLGREPSESTFYGVTFYKDTWERDFAENCSLSAGRVPDWHPIDFIEEENSGGVDRLLNEIRNFLEVLQNNVSKAQ</sequence>
<dbReference type="Pfam" id="PF25482">
    <property type="entry name" value="DUF7905"/>
    <property type="match status" value="1"/>
</dbReference>